<organism evidence="3 4">
    <name type="scientific">Streptomyces xanthochromogenes</name>
    <dbReference type="NCBI Taxonomy" id="67384"/>
    <lineage>
        <taxon>Bacteria</taxon>
        <taxon>Bacillati</taxon>
        <taxon>Actinomycetota</taxon>
        <taxon>Actinomycetes</taxon>
        <taxon>Kitasatosporales</taxon>
        <taxon>Streptomycetaceae</taxon>
        <taxon>Streptomyces</taxon>
    </lineage>
</organism>
<proteinExistence type="predicted"/>
<dbReference type="InterPro" id="IPR003325">
    <property type="entry name" value="TerD"/>
</dbReference>
<comment type="caution">
    <text evidence="3">The sequence shown here is derived from an EMBL/GenBank/DDBJ whole genome shotgun (WGS) entry which is preliminary data.</text>
</comment>
<evidence type="ECO:0000256" key="1">
    <source>
        <dbReference type="SAM" id="MobiDB-lite"/>
    </source>
</evidence>
<gene>
    <name evidence="3" type="ORF">GCM10010326_43640</name>
</gene>
<dbReference type="Pfam" id="PF02342">
    <property type="entry name" value="TerD"/>
    <property type="match status" value="2"/>
</dbReference>
<feature type="compositionally biased region" description="Pro residues" evidence="1">
    <location>
        <begin position="167"/>
        <end position="182"/>
    </location>
</feature>
<dbReference type="PANTHER" id="PTHR32097">
    <property type="entry name" value="CAMP-BINDING PROTEIN 1-RELATED"/>
    <property type="match status" value="1"/>
</dbReference>
<feature type="domain" description="TerD" evidence="2">
    <location>
        <begin position="20"/>
        <end position="158"/>
    </location>
</feature>
<evidence type="ECO:0000259" key="2">
    <source>
        <dbReference type="Pfam" id="PF02342"/>
    </source>
</evidence>
<name>A0ABQ3AEA3_9ACTN</name>
<dbReference type="PANTHER" id="PTHR32097:SF17">
    <property type="entry name" value="CAMP-BINDING PROTEIN 1-RELATED"/>
    <property type="match status" value="1"/>
</dbReference>
<accession>A0ABQ3AEA3</accession>
<evidence type="ECO:0000313" key="4">
    <source>
        <dbReference type="Proteomes" id="UP000600946"/>
    </source>
</evidence>
<dbReference type="Gene3D" id="2.60.60.30">
    <property type="entry name" value="sav2460 like domains"/>
    <property type="match status" value="2"/>
</dbReference>
<feature type="region of interest" description="Disordered" evidence="1">
    <location>
        <begin position="163"/>
        <end position="208"/>
    </location>
</feature>
<feature type="compositionally biased region" description="Pro residues" evidence="1">
    <location>
        <begin position="190"/>
        <end position="201"/>
    </location>
</feature>
<reference evidence="4" key="1">
    <citation type="journal article" date="2019" name="Int. J. Syst. Evol. Microbiol.">
        <title>The Global Catalogue of Microorganisms (GCM) 10K type strain sequencing project: providing services to taxonomists for standard genome sequencing and annotation.</title>
        <authorList>
            <consortium name="The Broad Institute Genomics Platform"/>
            <consortium name="The Broad Institute Genome Sequencing Center for Infectious Disease"/>
            <person name="Wu L."/>
            <person name="Ma J."/>
        </authorList>
    </citation>
    <scope>NUCLEOTIDE SEQUENCE [LARGE SCALE GENOMIC DNA]</scope>
    <source>
        <strain evidence="4">JCM 4594</strain>
    </source>
</reference>
<dbReference type="CDD" id="cd06974">
    <property type="entry name" value="TerD_like"/>
    <property type="match status" value="2"/>
</dbReference>
<keyword evidence="4" id="KW-1185">Reference proteome</keyword>
<dbReference type="InterPro" id="IPR051324">
    <property type="entry name" value="Stress/Tellurium_Resist"/>
</dbReference>
<feature type="domain" description="TerD" evidence="2">
    <location>
        <begin position="216"/>
        <end position="383"/>
    </location>
</feature>
<protein>
    <submittedName>
        <fullName evidence="3">Transport-associated protein</fullName>
    </submittedName>
</protein>
<dbReference type="EMBL" id="BMUU01000007">
    <property type="protein sequence ID" value="GGY44879.1"/>
    <property type="molecule type" value="Genomic_DNA"/>
</dbReference>
<evidence type="ECO:0000313" key="3">
    <source>
        <dbReference type="EMBL" id="GGY44879.1"/>
    </source>
</evidence>
<sequence>MTPGSNLPLPTTRVTVDVAAPVRLDVSGLLLTADGKVRSDDDFIFYNQPQGPGVTHRSGGGTAPDAIVVDTAAVPPGIEKIVVTASPDAAGQTFQGIEPTATLRNGDDGAVIASFTPPQLGTETALVVMEIYLRGGAWKARAVGQGYANGLAGIATDFGVSVEEEPTPAPAAPPMPVTPPADPRLAAPAPSAPAPAAPAAPAPVGTGKINLDKGRVNLQKNQTVSLVKGGRPLLSQVKMGLGWEPAFRGKDIDLDASVIAYGPQRNHLDSCYFGKLSILNGAIKHSGDNLTGEGAGDDEVIVVDLGRIPAEATGLVFTVNSFSGQKFTEVAKAYCRLIDATSGEELVRFDLTGAEPQTGVMMAKLIKQFSGEWEMTALGSFVKSRTARGMVKPGAEAL</sequence>
<dbReference type="Proteomes" id="UP000600946">
    <property type="component" value="Unassembled WGS sequence"/>
</dbReference>